<proteinExistence type="predicted"/>
<accession>A0A1G7MNE6</accession>
<dbReference type="EMBL" id="FNCG01000001">
    <property type="protein sequence ID" value="SDF63302.1"/>
    <property type="molecule type" value="Genomic_DNA"/>
</dbReference>
<name>A0A1G7MNE6_9SPHI</name>
<reference evidence="2" key="1">
    <citation type="submission" date="2016-10" db="EMBL/GenBank/DDBJ databases">
        <authorList>
            <person name="Varghese N."/>
            <person name="Submissions S."/>
        </authorList>
    </citation>
    <scope>NUCLEOTIDE SEQUENCE [LARGE SCALE GENOMIC DNA]</scope>
    <source>
        <strain evidence="2">Gh-67</strain>
    </source>
</reference>
<dbReference type="AlphaFoldDB" id="A0A1G7MNE6"/>
<evidence type="ECO:0000313" key="1">
    <source>
        <dbReference type="EMBL" id="SDF63302.1"/>
    </source>
</evidence>
<sequence>MIINKSKIIAAPLLLFFVFWSIILMGQTKKIHLLCPRKNFEKKIIDSVFGYFNSRKKNTILLRIQKNKDSTSSVGVGVYQVRLTTLAEDDLYSLLLKKDKYYGFFEYKKHPVLVYGRSEDPGYFFSRLKATKAFKFLNAYQGGFDNEPPVSIEPTVFIFYYNKDRFLFGLSGMFGFWE</sequence>
<evidence type="ECO:0000313" key="2">
    <source>
        <dbReference type="Proteomes" id="UP000199705"/>
    </source>
</evidence>
<dbReference type="Proteomes" id="UP000199705">
    <property type="component" value="Unassembled WGS sequence"/>
</dbReference>
<keyword evidence="2" id="KW-1185">Reference proteome</keyword>
<dbReference type="RefSeq" id="WP_091162070.1">
    <property type="nucleotide sequence ID" value="NZ_CP071878.2"/>
</dbReference>
<dbReference type="GeneID" id="91137920"/>
<protein>
    <submittedName>
        <fullName evidence="1">Uncharacterized protein</fullName>
    </submittedName>
</protein>
<gene>
    <name evidence="1" type="ORF">SAMN05192573_1014</name>
</gene>
<organism evidence="1 2">
    <name type="scientific">Mucilaginibacter gossypii</name>
    <dbReference type="NCBI Taxonomy" id="551996"/>
    <lineage>
        <taxon>Bacteria</taxon>
        <taxon>Pseudomonadati</taxon>
        <taxon>Bacteroidota</taxon>
        <taxon>Sphingobacteriia</taxon>
        <taxon>Sphingobacteriales</taxon>
        <taxon>Sphingobacteriaceae</taxon>
        <taxon>Mucilaginibacter</taxon>
    </lineage>
</organism>